<sequence length="119" mass="12821">MGGSFYPTSLLKTSWEECLLLSKLEHSSLTSIGSRRVEPNQAPNSIASPRQPSNNHRVGNRPTIAFLHGGGRPTVITRIISLLLATPASISLTPLHLLPPPHLPPPFDFPPSTSTSLII</sequence>
<proteinExistence type="predicted"/>
<dbReference type="EMBL" id="UYSG01000197">
    <property type="protein sequence ID" value="VDL18615.1"/>
    <property type="molecule type" value="Genomic_DNA"/>
</dbReference>
<dbReference type="WBParaSite" id="HDID_0000115301-mRNA-1">
    <property type="protein sequence ID" value="HDID_0000115301-mRNA-1"/>
    <property type="gene ID" value="HDID_0000115301"/>
</dbReference>
<dbReference type="AlphaFoldDB" id="A0A0R3SA16"/>
<feature type="region of interest" description="Disordered" evidence="1">
    <location>
        <begin position="30"/>
        <end position="61"/>
    </location>
</feature>
<gene>
    <name evidence="2" type="ORF">HDID_LOCUS1154</name>
</gene>
<reference evidence="4" key="1">
    <citation type="submission" date="2017-02" db="UniProtKB">
        <authorList>
            <consortium name="WormBaseParasite"/>
        </authorList>
    </citation>
    <scope>IDENTIFICATION</scope>
</reference>
<evidence type="ECO:0000313" key="2">
    <source>
        <dbReference type="EMBL" id="VDL18615.1"/>
    </source>
</evidence>
<organism evidence="4">
    <name type="scientific">Hymenolepis diminuta</name>
    <name type="common">Rat tapeworm</name>
    <dbReference type="NCBI Taxonomy" id="6216"/>
    <lineage>
        <taxon>Eukaryota</taxon>
        <taxon>Metazoa</taxon>
        <taxon>Spiralia</taxon>
        <taxon>Lophotrochozoa</taxon>
        <taxon>Platyhelminthes</taxon>
        <taxon>Cestoda</taxon>
        <taxon>Eucestoda</taxon>
        <taxon>Cyclophyllidea</taxon>
        <taxon>Hymenolepididae</taxon>
        <taxon>Hymenolepis</taxon>
    </lineage>
</organism>
<evidence type="ECO:0000313" key="3">
    <source>
        <dbReference type="Proteomes" id="UP000274504"/>
    </source>
</evidence>
<accession>A0A0R3SA16</accession>
<evidence type="ECO:0000256" key="1">
    <source>
        <dbReference type="SAM" id="MobiDB-lite"/>
    </source>
</evidence>
<reference evidence="2 3" key="2">
    <citation type="submission" date="2018-11" db="EMBL/GenBank/DDBJ databases">
        <authorList>
            <consortium name="Pathogen Informatics"/>
        </authorList>
    </citation>
    <scope>NUCLEOTIDE SEQUENCE [LARGE SCALE GENOMIC DNA]</scope>
</reference>
<dbReference type="Proteomes" id="UP000274504">
    <property type="component" value="Unassembled WGS sequence"/>
</dbReference>
<protein>
    <submittedName>
        <fullName evidence="4">Abhydrolase_2 domain-containing protein</fullName>
    </submittedName>
</protein>
<name>A0A0R3SA16_HYMDI</name>
<evidence type="ECO:0000313" key="4">
    <source>
        <dbReference type="WBParaSite" id="HDID_0000115301-mRNA-1"/>
    </source>
</evidence>
<feature type="compositionally biased region" description="Polar residues" evidence="1">
    <location>
        <begin position="41"/>
        <end position="57"/>
    </location>
</feature>